<dbReference type="Pfam" id="PF13812">
    <property type="entry name" value="PPR_3"/>
    <property type="match status" value="1"/>
</dbReference>
<feature type="repeat" description="PPR" evidence="5">
    <location>
        <begin position="748"/>
        <end position="782"/>
    </location>
</feature>
<feature type="compositionally biased region" description="Polar residues" evidence="6">
    <location>
        <begin position="142"/>
        <end position="158"/>
    </location>
</feature>
<reference evidence="9" key="1">
    <citation type="journal article" date="2014" name="Genome Announc.">
        <title>Draft Genome Sequence of the Yeast Pseudozyma antarctica Type Strain JCM10317, a Producer of the Glycolipid Biosurfactants, Mannosylerythritol Lipids.</title>
        <authorList>
            <person name="Saika A."/>
            <person name="Koike H."/>
            <person name="Hori T."/>
            <person name="Fukuoka T."/>
            <person name="Sato S."/>
            <person name="Habe H."/>
            <person name="Kitamoto D."/>
            <person name="Morita T."/>
        </authorList>
    </citation>
    <scope>NUCLEOTIDE SEQUENCE [LARGE SCALE GENOMIC DNA]</scope>
    <source>
        <strain evidence="9">JCM 10317</strain>
    </source>
</reference>
<protein>
    <recommendedName>
        <fullName evidence="7">Pentatricopeptide repeat-containing protein-mitochondrial domain-containing protein</fullName>
    </recommendedName>
</protein>
<evidence type="ECO:0000256" key="1">
    <source>
        <dbReference type="ARBA" id="ARBA00006192"/>
    </source>
</evidence>
<feature type="compositionally biased region" description="Basic and acidic residues" evidence="6">
    <location>
        <begin position="160"/>
        <end position="176"/>
    </location>
</feature>
<name>A0A081CME2_PSEA2</name>
<dbReference type="Proteomes" id="UP000053758">
    <property type="component" value="Unassembled WGS sequence"/>
</dbReference>
<gene>
    <name evidence="8" type="ORF">PAN0_021c6067</name>
</gene>
<comment type="subunit">
    <text evidence="4">Binds to mitochondrial small subunit 15S rRNA.</text>
</comment>
<dbReference type="AlphaFoldDB" id="A0A081CME2"/>
<dbReference type="Gene3D" id="1.25.40.10">
    <property type="entry name" value="Tetratricopeptide repeat domain"/>
    <property type="match status" value="2"/>
</dbReference>
<dbReference type="HOGENOM" id="CLU_372595_0_0_1"/>
<evidence type="ECO:0000256" key="5">
    <source>
        <dbReference type="PROSITE-ProRule" id="PRU00708"/>
    </source>
</evidence>
<evidence type="ECO:0000256" key="3">
    <source>
        <dbReference type="ARBA" id="ARBA00044493"/>
    </source>
</evidence>
<feature type="compositionally biased region" description="Polar residues" evidence="6">
    <location>
        <begin position="474"/>
        <end position="492"/>
    </location>
</feature>
<comment type="similarity">
    <text evidence="1">Belongs to the CCM1 family.</text>
</comment>
<keyword evidence="2" id="KW-0677">Repeat</keyword>
<evidence type="ECO:0000259" key="7">
    <source>
        <dbReference type="Pfam" id="PF23276"/>
    </source>
</evidence>
<dbReference type="InterPro" id="IPR002885">
    <property type="entry name" value="PPR_rpt"/>
</dbReference>
<evidence type="ECO:0000256" key="6">
    <source>
        <dbReference type="SAM" id="MobiDB-lite"/>
    </source>
</evidence>
<feature type="region of interest" description="Disordered" evidence="6">
    <location>
        <begin position="470"/>
        <end position="496"/>
    </location>
</feature>
<dbReference type="GeneID" id="26306842"/>
<proteinExistence type="inferred from homology"/>
<organism evidence="8 9">
    <name type="scientific">Pseudozyma antarctica</name>
    <name type="common">Yeast</name>
    <name type="synonym">Candida antarctica</name>
    <dbReference type="NCBI Taxonomy" id="84753"/>
    <lineage>
        <taxon>Eukaryota</taxon>
        <taxon>Fungi</taxon>
        <taxon>Dikarya</taxon>
        <taxon>Basidiomycota</taxon>
        <taxon>Ustilaginomycotina</taxon>
        <taxon>Ustilaginomycetes</taxon>
        <taxon>Ustilaginales</taxon>
        <taxon>Ustilaginaceae</taxon>
        <taxon>Moesziomyces</taxon>
    </lineage>
</organism>
<feature type="domain" description="Pentatricopeptide repeat-containing protein-mitochondrial" evidence="7">
    <location>
        <begin position="584"/>
        <end position="687"/>
    </location>
</feature>
<dbReference type="InterPro" id="IPR057027">
    <property type="entry name" value="TPR_mt"/>
</dbReference>
<evidence type="ECO:0000313" key="9">
    <source>
        <dbReference type="Proteomes" id="UP000053758"/>
    </source>
</evidence>
<dbReference type="PANTHER" id="PTHR47447">
    <property type="entry name" value="OS03G0856100 PROTEIN"/>
    <property type="match status" value="1"/>
</dbReference>
<evidence type="ECO:0000256" key="4">
    <source>
        <dbReference type="ARBA" id="ARBA00044511"/>
    </source>
</evidence>
<evidence type="ECO:0000256" key="2">
    <source>
        <dbReference type="ARBA" id="ARBA00022737"/>
    </source>
</evidence>
<dbReference type="InterPro" id="IPR011990">
    <property type="entry name" value="TPR-like_helical_dom_sf"/>
</dbReference>
<dbReference type="PROSITE" id="PS51375">
    <property type="entry name" value="PPR"/>
    <property type="match status" value="1"/>
</dbReference>
<dbReference type="RefSeq" id="XP_014654050.1">
    <property type="nucleotide sequence ID" value="XM_014798564.1"/>
</dbReference>
<evidence type="ECO:0000313" key="8">
    <source>
        <dbReference type="EMBL" id="GAK67838.1"/>
    </source>
</evidence>
<dbReference type="EMBL" id="DF830088">
    <property type="protein sequence ID" value="GAK67838.1"/>
    <property type="molecule type" value="Genomic_DNA"/>
</dbReference>
<dbReference type="Pfam" id="PF23276">
    <property type="entry name" value="TPR_24"/>
    <property type="match status" value="1"/>
</dbReference>
<comment type="function">
    <text evidence="3">Regulates mitochondrial small subunit maturation by controlling 15S rRNA 5'-end processing. Localizes to the 5' precursor of the 15S rRNA in a position that is subsequently occupied by mS47 in the mature yeast mtSSU. Uses structure and sequence-specific RNA recognition, binding to a single-stranded region of the precursor and specifically recognizing bases -6 to -1. The exchange of Ccm1 for mS47 is coupled to the irreversible removal of precursor rRNA that is accompanied by conformational changes of the mitoribosomal proteins uS5m and mS26. These conformational changes signal completion of 5'-end rRNA processing through protection of the mature 5'-end of the 15S rRNA and stabilization of mS47. The removal of the 5' precursor together with the dissociation of Ccm1 may be catalyzed by the 5'-3' exoribonuclease Pet127. Involved in the specific removal of group I introns in mitochondrial encoded transcripts.</text>
</comment>
<accession>A0A081CME2</accession>
<sequence length="846" mass="93427">MALSPYVLGDGWAAAPFVYDVPSAARAARSPHLYVPSACVRNSPGPTFSYGYPAANGLGFLDGKENSVRDHRRMVLSCLKNAWKREGRAYRMATRHFRAALAAKHDDVPNSRGPWRRSSRLPQRCAKSNIFKIRQSEVGSRPGQSTARPLATQASARTGRNYDRRSGSKFHDDEGSHQAPQTSIYPASRAAQRPRPNAPQLFQHSARRGLGQDDDKAKQSQRRTTSDSYILRNVSTDPELKHLYTQLAKAAESKDALHAAKLALLIKRRKEELCAPSGQIEFDPSERIVFLAIMRALAPHGLLQEVQAVSDDMRSFGFSDCIDSLNHLLEAAVISARKEAIDDILDRIRNLPPPDSAPQAERSSKLANLLFNAKPDVSRPGQTVAMEMPLDYMQNWNATTFAHLLESACQDHNLEMASLMLSSCYRLGFTLPHQALTHTITLFLHSEEPRAAVELADLMEQGGLVHRHDATMSAEKSTSRTANPPGSGTSPGQVARRFPPSIWMSILRACAEGGYLPGVELAWSKAVVQGLQTPDDGLLQLILALSAKEGCVQMAQICLAHIDPSYAQPSSSSTEASSSQRPSSGLDLQEWHLAPLFEAQCSARDYEGAMNTLSGLFRRGFAITNRSTSRISTSIFPDKSALQLAVQALTKTAGDEAIGTHIDIVNAVISAAVWLGDLAQALEIYRALPSYQVIPRDPANVKGHRSPNKITPTKDTFNVLLSGCIDVADYETGVTMLKDLNALKLKPNEVTFERMIMLCLTQKNYDDAFGFIEEAKERDIVPSRKSYEALARKCFAQDDHRWELVLSNMSEQGYRPSLALLREFDLDPDAFRPRSRNRFAGRSHQD</sequence>
<feature type="region of interest" description="Disordered" evidence="6">
    <location>
        <begin position="126"/>
        <end position="227"/>
    </location>
</feature>
<keyword evidence="9" id="KW-1185">Reference proteome</keyword>
<dbReference type="PANTHER" id="PTHR47447:SF24">
    <property type="entry name" value="PENTATRICOPEPTIDE REPEAT-CONTAINING PROTEIN"/>
    <property type="match status" value="1"/>
</dbReference>